<sequence>MVDRYRVHNKQPRERYHGPIVKPGAHGIRKVCVRLNAKHTLARERQVTKGDMDSSAACL</sequence>
<protein>
    <submittedName>
        <fullName evidence="2">Uncharacterized protein</fullName>
    </submittedName>
</protein>
<dbReference type="HOGENOM" id="CLU_2962329_0_0_1"/>
<dbReference type="GeneID" id="18821089"/>
<accession>F8P9Q7</accession>
<gene>
    <name evidence="2" type="ORF">SERLADRAFT_477922</name>
</gene>
<reference evidence="2" key="1">
    <citation type="submission" date="2011-04" db="EMBL/GenBank/DDBJ databases">
        <title>Evolution of plant cell wall degrading machinery underlies the functional diversity of forest fungi.</title>
        <authorList>
            <consortium name="US DOE Joint Genome Institute (JGI-PGF)"/>
            <person name="Eastwood D.C."/>
            <person name="Floudas D."/>
            <person name="Binder M."/>
            <person name="Majcherczyk A."/>
            <person name="Schneider P."/>
            <person name="Aerts A."/>
            <person name="Asiegbu F.O."/>
            <person name="Baker S.E."/>
            <person name="Barry K."/>
            <person name="Bendiksby M."/>
            <person name="Blumentritt M."/>
            <person name="Coutinho P.M."/>
            <person name="Cullen D."/>
            <person name="Cullen D."/>
            <person name="Gathman A."/>
            <person name="Goodell B."/>
            <person name="Henrissat B."/>
            <person name="Ihrmark K."/>
            <person name="Kauserud H."/>
            <person name="Kohler A."/>
            <person name="LaButti K."/>
            <person name="Lapidus A."/>
            <person name="Lavin J.L."/>
            <person name="Lee Y.-H."/>
            <person name="Lindquist E."/>
            <person name="Lilly W."/>
            <person name="Lucas S."/>
            <person name="Morin E."/>
            <person name="Murat C."/>
            <person name="Oguiza J.A."/>
            <person name="Park J."/>
            <person name="Pisabarro A.G."/>
            <person name="Riley R."/>
            <person name="Rosling A."/>
            <person name="Salamov A."/>
            <person name="Schmidt O."/>
            <person name="Schmutz J."/>
            <person name="Skrede I."/>
            <person name="Stenlid J."/>
            <person name="Wiebenga A."/>
            <person name="Xie X."/>
            <person name="Kues U."/>
            <person name="Hibbett D.S."/>
            <person name="Hoffmeister D."/>
            <person name="Hogberg N."/>
            <person name="Martin F."/>
            <person name="Grigoriev I.V."/>
            <person name="Watkinson S.C."/>
        </authorList>
    </citation>
    <scope>NUCLEOTIDE SEQUENCE</scope>
    <source>
        <strain evidence="2">S7.9</strain>
    </source>
</reference>
<dbReference type="EMBL" id="GL945441">
    <property type="protein sequence ID" value="EGO20386.1"/>
    <property type="molecule type" value="Genomic_DNA"/>
</dbReference>
<dbReference type="KEGG" id="sla:SERLADRAFT_477922"/>
<dbReference type="Proteomes" id="UP000008064">
    <property type="component" value="Unassembled WGS sequence"/>
</dbReference>
<name>F8P9Q7_SERL9</name>
<evidence type="ECO:0000313" key="2">
    <source>
        <dbReference type="EMBL" id="EGO20386.1"/>
    </source>
</evidence>
<proteinExistence type="predicted"/>
<dbReference type="RefSeq" id="XP_007323131.1">
    <property type="nucleotide sequence ID" value="XM_007323069.1"/>
</dbReference>
<organism>
    <name type="scientific">Serpula lacrymans var. lacrymans (strain S7.9)</name>
    <name type="common">Dry rot fungus</name>
    <dbReference type="NCBI Taxonomy" id="578457"/>
    <lineage>
        <taxon>Eukaryota</taxon>
        <taxon>Fungi</taxon>
        <taxon>Dikarya</taxon>
        <taxon>Basidiomycota</taxon>
        <taxon>Agaricomycotina</taxon>
        <taxon>Agaricomycetes</taxon>
        <taxon>Agaricomycetidae</taxon>
        <taxon>Boletales</taxon>
        <taxon>Coniophorineae</taxon>
        <taxon>Serpulaceae</taxon>
        <taxon>Serpula</taxon>
    </lineage>
</organism>
<dbReference type="AlphaFoldDB" id="F8P9Q7"/>
<evidence type="ECO:0000256" key="1">
    <source>
        <dbReference type="SAM" id="MobiDB-lite"/>
    </source>
</evidence>
<feature type="region of interest" description="Disordered" evidence="1">
    <location>
        <begin position="1"/>
        <end position="21"/>
    </location>
</feature>
<feature type="compositionally biased region" description="Basic and acidic residues" evidence="1">
    <location>
        <begin position="1"/>
        <end position="17"/>
    </location>
</feature>